<name>A0ABU6XS26_9FABA</name>
<organism evidence="2 3">
    <name type="scientific">Stylosanthes scabra</name>
    <dbReference type="NCBI Taxonomy" id="79078"/>
    <lineage>
        <taxon>Eukaryota</taxon>
        <taxon>Viridiplantae</taxon>
        <taxon>Streptophyta</taxon>
        <taxon>Embryophyta</taxon>
        <taxon>Tracheophyta</taxon>
        <taxon>Spermatophyta</taxon>
        <taxon>Magnoliopsida</taxon>
        <taxon>eudicotyledons</taxon>
        <taxon>Gunneridae</taxon>
        <taxon>Pentapetalae</taxon>
        <taxon>rosids</taxon>
        <taxon>fabids</taxon>
        <taxon>Fabales</taxon>
        <taxon>Fabaceae</taxon>
        <taxon>Papilionoideae</taxon>
        <taxon>50 kb inversion clade</taxon>
        <taxon>dalbergioids sensu lato</taxon>
        <taxon>Dalbergieae</taxon>
        <taxon>Pterocarpus clade</taxon>
        <taxon>Stylosanthes</taxon>
    </lineage>
</organism>
<evidence type="ECO:0000256" key="1">
    <source>
        <dbReference type="SAM" id="MobiDB-lite"/>
    </source>
</evidence>
<dbReference type="Proteomes" id="UP001341840">
    <property type="component" value="Unassembled WGS sequence"/>
</dbReference>
<evidence type="ECO:0000313" key="2">
    <source>
        <dbReference type="EMBL" id="MED6199994.1"/>
    </source>
</evidence>
<proteinExistence type="predicted"/>
<gene>
    <name evidence="2" type="ORF">PIB30_081061</name>
</gene>
<reference evidence="2 3" key="1">
    <citation type="journal article" date="2023" name="Plants (Basel)">
        <title>Bridging the Gap: Combining Genomics and Transcriptomics Approaches to Understand Stylosanthes scabra, an Orphan Legume from the Brazilian Caatinga.</title>
        <authorList>
            <person name="Ferreira-Neto J.R.C."/>
            <person name="da Silva M.D."/>
            <person name="Binneck E."/>
            <person name="de Melo N.F."/>
            <person name="da Silva R.H."/>
            <person name="de Melo A.L.T.M."/>
            <person name="Pandolfi V."/>
            <person name="Bustamante F.O."/>
            <person name="Brasileiro-Vidal A.C."/>
            <person name="Benko-Iseppon A.M."/>
        </authorList>
    </citation>
    <scope>NUCLEOTIDE SEQUENCE [LARGE SCALE GENOMIC DNA]</scope>
    <source>
        <tissue evidence="2">Leaves</tissue>
    </source>
</reference>
<dbReference type="EMBL" id="JASCZI010212648">
    <property type="protein sequence ID" value="MED6199994.1"/>
    <property type="molecule type" value="Genomic_DNA"/>
</dbReference>
<keyword evidence="3" id="KW-1185">Reference proteome</keyword>
<sequence>MAPRTKIPTKRQRGESSMQQPPEGNPMSKWFESNDDFENYATNFAPRKIMSPRYMELNFFEKHGCPRLLEILAHQNLVEFVKISDSWYPEIIAAAYTTLDLEFIDDDMNFIFKLGKFTYSLDSTKLIELWKLDYSGKVIELKESPIEHNEGYSRQEACTLFNIPFDVPKPTVGYLSLEHRLLHYLIVYVLVPRAHNHGLILEEDLDLMWRMANHKKLNWVVIIATHMRRSKSGRPTKGLPYAMLWTKIFKDVGIKRGRMWPITIVLIITQSII</sequence>
<evidence type="ECO:0000313" key="3">
    <source>
        <dbReference type="Proteomes" id="UP001341840"/>
    </source>
</evidence>
<feature type="region of interest" description="Disordered" evidence="1">
    <location>
        <begin position="1"/>
        <end position="29"/>
    </location>
</feature>
<accession>A0ABU6XS26</accession>
<protein>
    <submittedName>
        <fullName evidence="2">Uncharacterized protein</fullName>
    </submittedName>
</protein>
<comment type="caution">
    <text evidence="2">The sequence shown here is derived from an EMBL/GenBank/DDBJ whole genome shotgun (WGS) entry which is preliminary data.</text>
</comment>